<evidence type="ECO:0000256" key="1">
    <source>
        <dbReference type="SAM" id="SignalP"/>
    </source>
</evidence>
<dbReference type="PANTHER" id="PTHR35841:SF1">
    <property type="entry name" value="PHOSPHONATES-BINDING PERIPLASMIC PROTEIN"/>
    <property type="match status" value="1"/>
</dbReference>
<evidence type="ECO:0000313" key="3">
    <source>
        <dbReference type="Proteomes" id="UP000261931"/>
    </source>
</evidence>
<dbReference type="Pfam" id="PF12974">
    <property type="entry name" value="Phosphonate-bd"/>
    <property type="match status" value="1"/>
</dbReference>
<accession>A0A372EQ62</accession>
<dbReference type="RefSeq" id="WP_116957341.1">
    <property type="nucleotide sequence ID" value="NZ_QVLS01000001.1"/>
</dbReference>
<feature type="chain" id="PRO_5016737541" evidence="1">
    <location>
        <begin position="23"/>
        <end position="273"/>
    </location>
</feature>
<dbReference type="AlphaFoldDB" id="A0A372EQ62"/>
<dbReference type="PANTHER" id="PTHR35841">
    <property type="entry name" value="PHOSPHONATES-BINDING PERIPLASMIC PROTEIN"/>
    <property type="match status" value="1"/>
</dbReference>
<keyword evidence="1" id="KW-0732">Signal</keyword>
<evidence type="ECO:0000313" key="2">
    <source>
        <dbReference type="EMBL" id="RFP82666.1"/>
    </source>
</evidence>
<dbReference type="Proteomes" id="UP000261931">
    <property type="component" value="Unassembled WGS sequence"/>
</dbReference>
<proteinExistence type="predicted"/>
<dbReference type="SUPFAM" id="SSF53850">
    <property type="entry name" value="Periplasmic binding protein-like II"/>
    <property type="match status" value="1"/>
</dbReference>
<feature type="signal peptide" evidence="1">
    <location>
        <begin position="1"/>
        <end position="22"/>
    </location>
</feature>
<gene>
    <name evidence="2" type="ORF">DY262_02240</name>
</gene>
<keyword evidence="3" id="KW-1185">Reference proteome</keyword>
<dbReference type="EMBL" id="QVLS01000001">
    <property type="protein sequence ID" value="RFP82666.1"/>
    <property type="molecule type" value="Genomic_DNA"/>
</dbReference>
<comment type="caution">
    <text evidence="2">The sequence shown here is derived from an EMBL/GenBank/DDBJ whole genome shotgun (WGS) entry which is preliminary data.</text>
</comment>
<dbReference type="Gene3D" id="3.40.190.10">
    <property type="entry name" value="Periplasmic binding protein-like II"/>
    <property type="match status" value="2"/>
</dbReference>
<reference evidence="2 3" key="1">
    <citation type="submission" date="2018-08" db="EMBL/GenBank/DDBJ databases">
        <title>Hydrogenophaga sp. LA-38 isolated from sludge.</title>
        <authorList>
            <person name="Im W.-T."/>
        </authorList>
    </citation>
    <scope>NUCLEOTIDE SEQUENCE [LARGE SCALE GENOMIC DNA]</scope>
    <source>
        <strain evidence="2 3">LA-38</strain>
    </source>
</reference>
<protein>
    <submittedName>
        <fullName evidence="2">Phosphate/phosphite/phosphonate ABC transporter substrate-binding protein</fullName>
    </submittedName>
</protein>
<sequence length="273" mass="29559">MPLHTRLIALVLPLLMAGAARAAEPEYTLAVSEGTSGGLDHARATAKYAGLAEALGRALKGKVTVVFAREFALLADGLKAKRFDLALARPSDYPARAMRDNGYRFVASAKPEGQCLIVTRKDSPLQNLEEAKGKRWVLPEQVSYMSRFCNAELRDRGIPLKAEKVQFVREQGAVQFYLEHKLADVGGVASYSGVARSLDKAGLRVLHRSVMQPYSPMVAGPRLTAEQLQAVQAELRAMDQADAGRGVLKTLGIQGFDTGTGPRVLSLLEWLGS</sequence>
<organism evidence="2 3">
    <name type="scientific">Hydrogenophaga borbori</name>
    <dbReference type="NCBI Taxonomy" id="2294117"/>
    <lineage>
        <taxon>Bacteria</taxon>
        <taxon>Pseudomonadati</taxon>
        <taxon>Pseudomonadota</taxon>
        <taxon>Betaproteobacteria</taxon>
        <taxon>Burkholderiales</taxon>
        <taxon>Comamonadaceae</taxon>
        <taxon>Hydrogenophaga</taxon>
    </lineage>
</organism>
<name>A0A372EQ62_9BURK</name>